<sequence>MPHLTIKKKRGETIVAICDEELFGKKFQENNLKLEVDRSFYEGEKTSVEECLNALEEATIANLVGSIVEHAIDAGYINPENVLRIEDIPHAQMVRP</sequence>
<keyword evidence="2" id="KW-1185">Reference proteome</keyword>
<gene>
    <name evidence="1" type="ORF">AKJ37_07960</name>
</gene>
<name>A0A133UIT3_9EURY</name>
<comment type="caution">
    <text evidence="1">The sequence shown here is derived from an EMBL/GenBank/DDBJ whole genome shotgun (WGS) entry which is preliminary data.</text>
</comment>
<dbReference type="AlphaFoldDB" id="A0A133UIT3"/>
<organism evidence="1 2">
    <name type="scientific">candidate division MSBL1 archaeon SCGC-AAA259I09</name>
    <dbReference type="NCBI Taxonomy" id="1698267"/>
    <lineage>
        <taxon>Archaea</taxon>
        <taxon>Methanobacteriati</taxon>
        <taxon>Methanobacteriota</taxon>
        <taxon>candidate division MSBL1</taxon>
    </lineage>
</organism>
<dbReference type="EMBL" id="LHXR01000208">
    <property type="protein sequence ID" value="KXA94123.1"/>
    <property type="molecule type" value="Genomic_DNA"/>
</dbReference>
<evidence type="ECO:0000313" key="1">
    <source>
        <dbReference type="EMBL" id="KXA94123.1"/>
    </source>
</evidence>
<evidence type="ECO:0008006" key="3">
    <source>
        <dbReference type="Google" id="ProtNLM"/>
    </source>
</evidence>
<dbReference type="Gene3D" id="3.30.1860.10">
    <property type="entry name" value="uncharacterized conserved protein from methanopyrus kandleri domain like"/>
    <property type="match status" value="1"/>
</dbReference>
<accession>A0A133UIT3</accession>
<proteinExistence type="predicted"/>
<dbReference type="Pfam" id="PF04242">
    <property type="entry name" value="DUF424"/>
    <property type="match status" value="1"/>
</dbReference>
<evidence type="ECO:0000313" key="2">
    <source>
        <dbReference type="Proteomes" id="UP000070463"/>
    </source>
</evidence>
<reference evidence="1 2" key="1">
    <citation type="journal article" date="2016" name="Sci. Rep.">
        <title>Metabolic traits of an uncultured archaeal lineage -MSBL1- from brine pools of the Red Sea.</title>
        <authorList>
            <person name="Mwirichia R."/>
            <person name="Alam I."/>
            <person name="Rashid M."/>
            <person name="Vinu M."/>
            <person name="Ba-Alawi W."/>
            <person name="Anthony Kamau A."/>
            <person name="Kamanda Ngugi D."/>
            <person name="Goker M."/>
            <person name="Klenk H.P."/>
            <person name="Bajic V."/>
            <person name="Stingl U."/>
        </authorList>
    </citation>
    <scope>NUCLEOTIDE SEQUENCE [LARGE SCALE GENOMIC DNA]</scope>
    <source>
        <strain evidence="1">SCGC-AAA259I09</strain>
    </source>
</reference>
<protein>
    <recommendedName>
        <fullName evidence="3">DUF424 domain-containing protein</fullName>
    </recommendedName>
</protein>
<dbReference type="Proteomes" id="UP000070463">
    <property type="component" value="Unassembled WGS sequence"/>
</dbReference>
<dbReference type="InterPro" id="IPR007355">
    <property type="entry name" value="DUF424"/>
</dbReference>